<dbReference type="InterPro" id="IPR011008">
    <property type="entry name" value="Dimeric_a/b-barrel"/>
</dbReference>
<dbReference type="PANTHER" id="PTHR41521:SF4">
    <property type="entry name" value="BLR0684 PROTEIN"/>
    <property type="match status" value="1"/>
</dbReference>
<dbReference type="PANTHER" id="PTHR41521">
    <property type="match status" value="1"/>
</dbReference>
<dbReference type="AlphaFoldDB" id="A0A2N7W9Q4"/>
<dbReference type="RefSeq" id="WP_102609227.1">
    <property type="nucleotide sequence ID" value="NZ_CADIKD010000008.1"/>
</dbReference>
<gene>
    <name evidence="2" type="ORF">C0Z19_07805</name>
</gene>
<dbReference type="InterPro" id="IPR010753">
    <property type="entry name" value="DUF1330"/>
</dbReference>
<feature type="domain" description="DUF1330" evidence="1">
    <location>
        <begin position="3"/>
        <end position="95"/>
    </location>
</feature>
<name>A0A2N7W9Q4_9BURK</name>
<protein>
    <submittedName>
        <fullName evidence="2">DUF1330 domain-containing protein</fullName>
    </submittedName>
</protein>
<accession>A0A2N7W9Q4</accession>
<dbReference type="Gene3D" id="3.30.70.100">
    <property type="match status" value="1"/>
</dbReference>
<dbReference type="EMBL" id="PNYB01000005">
    <property type="protein sequence ID" value="PMS26131.1"/>
    <property type="molecule type" value="Genomic_DNA"/>
</dbReference>
<sequence length="95" mass="10776">MAAYMIFDIEVLDPQQYDEYRKLAAPTVAQCGGRYIVRGGEAKGLEGGWDPKRVVVLRFDSKEQALAWYESPEYRPARAIRERAARTRALVVEGV</sequence>
<reference evidence="2 3" key="1">
    <citation type="submission" date="2018-01" db="EMBL/GenBank/DDBJ databases">
        <title>Whole genome analyses suggest that Burkholderia sensu lato contains two further novel genera in the rhizoxinica-symbiotica group Mycetohabitans gen. nov., and Trinickia gen. nov.: implications for the evolution of diazotrophy and nodulation in the Burkholderiaceae.</title>
        <authorList>
            <person name="Estrada-de los Santos P."/>
            <person name="Palmer M."/>
            <person name="Chavez-Ramirez B."/>
            <person name="Beukes C."/>
            <person name="Steenkamp E.T."/>
            <person name="Hirsch A.M."/>
            <person name="Manyaka P."/>
            <person name="Maluk M."/>
            <person name="Lafos M."/>
            <person name="Crook M."/>
            <person name="Gross E."/>
            <person name="Simon M.F."/>
            <person name="Bueno dos Reis Junior F."/>
            <person name="Poole P.S."/>
            <person name="Venter S.N."/>
            <person name="James E.K."/>
        </authorList>
    </citation>
    <scope>NUCLEOTIDE SEQUENCE [LARGE SCALE GENOMIC DNA]</scope>
    <source>
        <strain evidence="2 3">GP25-8</strain>
    </source>
</reference>
<dbReference type="Proteomes" id="UP000235347">
    <property type="component" value="Unassembled WGS sequence"/>
</dbReference>
<dbReference type="SUPFAM" id="SSF54909">
    <property type="entry name" value="Dimeric alpha+beta barrel"/>
    <property type="match status" value="1"/>
</dbReference>
<keyword evidence="3" id="KW-1185">Reference proteome</keyword>
<dbReference type="Pfam" id="PF07045">
    <property type="entry name" value="DUF1330"/>
    <property type="match status" value="1"/>
</dbReference>
<organism evidence="2 3">
    <name type="scientific">Trinickia soli</name>
    <dbReference type="NCBI Taxonomy" id="380675"/>
    <lineage>
        <taxon>Bacteria</taxon>
        <taxon>Pseudomonadati</taxon>
        <taxon>Pseudomonadota</taxon>
        <taxon>Betaproteobacteria</taxon>
        <taxon>Burkholderiales</taxon>
        <taxon>Burkholderiaceae</taxon>
        <taxon>Trinickia</taxon>
    </lineage>
</organism>
<comment type="caution">
    <text evidence="2">The sequence shown here is derived from an EMBL/GenBank/DDBJ whole genome shotgun (WGS) entry which is preliminary data.</text>
</comment>
<evidence type="ECO:0000259" key="1">
    <source>
        <dbReference type="Pfam" id="PF07045"/>
    </source>
</evidence>
<proteinExistence type="predicted"/>
<evidence type="ECO:0000313" key="2">
    <source>
        <dbReference type="EMBL" id="PMS26131.1"/>
    </source>
</evidence>
<evidence type="ECO:0000313" key="3">
    <source>
        <dbReference type="Proteomes" id="UP000235347"/>
    </source>
</evidence>